<evidence type="ECO:0000313" key="4">
    <source>
        <dbReference type="Proteomes" id="UP000750711"/>
    </source>
</evidence>
<evidence type="ECO:0000256" key="1">
    <source>
        <dbReference type="SAM" id="MobiDB-lite"/>
    </source>
</evidence>
<keyword evidence="2" id="KW-1133">Transmembrane helix</keyword>
<dbReference type="EMBL" id="JAGHQM010003368">
    <property type="protein sequence ID" value="KAH0544574.1"/>
    <property type="molecule type" value="Genomic_DNA"/>
</dbReference>
<keyword evidence="2" id="KW-0812">Transmembrane</keyword>
<comment type="caution">
    <text evidence="3">The sequence shown here is derived from an EMBL/GenBank/DDBJ whole genome shotgun (WGS) entry which is preliminary data.</text>
</comment>
<evidence type="ECO:0000256" key="2">
    <source>
        <dbReference type="SAM" id="Phobius"/>
    </source>
</evidence>
<accession>A0A9P8L5G2</accession>
<feature type="region of interest" description="Disordered" evidence="1">
    <location>
        <begin position="102"/>
        <end position="136"/>
    </location>
</feature>
<feature type="transmembrane region" description="Helical" evidence="2">
    <location>
        <begin position="212"/>
        <end position="231"/>
    </location>
</feature>
<feature type="compositionally biased region" description="Acidic residues" evidence="1">
    <location>
        <begin position="102"/>
        <end position="122"/>
    </location>
</feature>
<keyword evidence="4" id="KW-1185">Reference proteome</keyword>
<feature type="compositionally biased region" description="Basic and acidic residues" evidence="1">
    <location>
        <begin position="180"/>
        <end position="195"/>
    </location>
</feature>
<proteinExistence type="predicted"/>
<feature type="transmembrane region" description="Helical" evidence="2">
    <location>
        <begin position="251"/>
        <end position="274"/>
    </location>
</feature>
<dbReference type="AlphaFoldDB" id="A0A9P8L5G2"/>
<feature type="compositionally biased region" description="Low complexity" evidence="1">
    <location>
        <begin position="124"/>
        <end position="136"/>
    </location>
</feature>
<protein>
    <submittedName>
        <fullName evidence="3">Uncharacterized protein</fullName>
    </submittedName>
</protein>
<organism evidence="3 4">
    <name type="scientific">Trichoglossum hirsutum</name>
    <dbReference type="NCBI Taxonomy" id="265104"/>
    <lineage>
        <taxon>Eukaryota</taxon>
        <taxon>Fungi</taxon>
        <taxon>Dikarya</taxon>
        <taxon>Ascomycota</taxon>
        <taxon>Pezizomycotina</taxon>
        <taxon>Geoglossomycetes</taxon>
        <taxon>Geoglossales</taxon>
        <taxon>Geoglossaceae</taxon>
        <taxon>Trichoglossum</taxon>
    </lineage>
</organism>
<gene>
    <name evidence="3" type="ORF">GP486_008510</name>
</gene>
<keyword evidence="2" id="KW-0472">Membrane</keyword>
<evidence type="ECO:0000313" key="3">
    <source>
        <dbReference type="EMBL" id="KAH0544574.1"/>
    </source>
</evidence>
<feature type="region of interest" description="Disordered" evidence="1">
    <location>
        <begin position="155"/>
        <end position="195"/>
    </location>
</feature>
<dbReference type="Proteomes" id="UP000750711">
    <property type="component" value="Unassembled WGS sequence"/>
</dbReference>
<name>A0A9P8L5G2_9PEZI</name>
<reference evidence="3" key="1">
    <citation type="submission" date="2021-03" db="EMBL/GenBank/DDBJ databases">
        <title>Comparative genomics and phylogenomic investigation of the class Geoglossomycetes provide insights into ecological specialization and systematics.</title>
        <authorList>
            <person name="Melie T."/>
            <person name="Pirro S."/>
            <person name="Miller A.N."/>
            <person name="Quandt A."/>
        </authorList>
    </citation>
    <scope>NUCLEOTIDE SEQUENCE</scope>
    <source>
        <strain evidence="3">CAQ_001_2017</strain>
    </source>
</reference>
<sequence length="296" mass="32757">MRSWEVVERRQTGSVLEFVEVVELREIVEVEKVEEKEVEILEELWEVADVKDVEEMEKLREAVEVMEAETLEGLREVAEVEELREAVEEDVVRIEELWEAEEVEKRDEDEDDIDPEEPDAEEFSCSCSGTGRSSGRKSLLYSSFWASVSMSGRVTFNESEGPPVSKTRLDDLKSRKKACAARERRPKSEGKPNDLWLEDERKRKAKRIVSDGLLLLCTGTAAAVAVAKKAARMVLSRVGVVSVNDEKGRMTGGTVVVGVVVGVAIGGAFEVVLVPEAALVLDAEPLLALVGVGLLE</sequence>